<organism evidence="2 3">
    <name type="scientific">Clitoria ternatea</name>
    <name type="common">Butterfly pea</name>
    <dbReference type="NCBI Taxonomy" id="43366"/>
    <lineage>
        <taxon>Eukaryota</taxon>
        <taxon>Viridiplantae</taxon>
        <taxon>Streptophyta</taxon>
        <taxon>Embryophyta</taxon>
        <taxon>Tracheophyta</taxon>
        <taxon>Spermatophyta</taxon>
        <taxon>Magnoliopsida</taxon>
        <taxon>eudicotyledons</taxon>
        <taxon>Gunneridae</taxon>
        <taxon>Pentapetalae</taxon>
        <taxon>rosids</taxon>
        <taxon>fabids</taxon>
        <taxon>Fabales</taxon>
        <taxon>Fabaceae</taxon>
        <taxon>Papilionoideae</taxon>
        <taxon>50 kb inversion clade</taxon>
        <taxon>NPAAA clade</taxon>
        <taxon>indigoferoid/millettioid clade</taxon>
        <taxon>Phaseoleae</taxon>
        <taxon>Clitoria</taxon>
    </lineage>
</organism>
<gene>
    <name evidence="2" type="ORF">RJT34_18183</name>
</gene>
<dbReference type="Proteomes" id="UP001359559">
    <property type="component" value="Unassembled WGS sequence"/>
</dbReference>
<dbReference type="EMBL" id="JAYKXN010000004">
    <property type="protein sequence ID" value="KAK7295277.1"/>
    <property type="molecule type" value="Genomic_DNA"/>
</dbReference>
<keyword evidence="1" id="KW-1133">Transmembrane helix</keyword>
<keyword evidence="1" id="KW-0472">Membrane</keyword>
<reference evidence="2 3" key="1">
    <citation type="submission" date="2024-01" db="EMBL/GenBank/DDBJ databases">
        <title>The genomes of 5 underutilized Papilionoideae crops provide insights into root nodulation and disease resistance.</title>
        <authorList>
            <person name="Yuan L."/>
        </authorList>
    </citation>
    <scope>NUCLEOTIDE SEQUENCE [LARGE SCALE GENOMIC DNA]</scope>
    <source>
        <strain evidence="2">LY-2023</strain>
        <tissue evidence="2">Leaf</tissue>
    </source>
</reference>
<proteinExistence type="predicted"/>
<dbReference type="AlphaFoldDB" id="A0AAN9PFK3"/>
<keyword evidence="3" id="KW-1185">Reference proteome</keyword>
<sequence>MCNCAFRLNVRFIVGISFYPLVLLGLGSRFSDWLIFILLCLVLFIISFLWSEQSGFQIVHDNLPIHQRRRIVYMSIVMKQKKTIVFE</sequence>
<feature type="transmembrane region" description="Helical" evidence="1">
    <location>
        <begin position="9"/>
        <end position="27"/>
    </location>
</feature>
<feature type="transmembrane region" description="Helical" evidence="1">
    <location>
        <begin position="33"/>
        <end position="50"/>
    </location>
</feature>
<evidence type="ECO:0000313" key="2">
    <source>
        <dbReference type="EMBL" id="KAK7295277.1"/>
    </source>
</evidence>
<protein>
    <submittedName>
        <fullName evidence="2">Uncharacterized protein</fullName>
    </submittedName>
</protein>
<evidence type="ECO:0000256" key="1">
    <source>
        <dbReference type="SAM" id="Phobius"/>
    </source>
</evidence>
<name>A0AAN9PFK3_CLITE</name>
<evidence type="ECO:0000313" key="3">
    <source>
        <dbReference type="Proteomes" id="UP001359559"/>
    </source>
</evidence>
<comment type="caution">
    <text evidence="2">The sequence shown here is derived from an EMBL/GenBank/DDBJ whole genome shotgun (WGS) entry which is preliminary data.</text>
</comment>
<accession>A0AAN9PFK3</accession>
<keyword evidence="1" id="KW-0812">Transmembrane</keyword>